<dbReference type="RefSeq" id="WP_197905523.1">
    <property type="nucleotide sequence ID" value="NZ_AP022601.1"/>
</dbReference>
<evidence type="ECO:0000313" key="3">
    <source>
        <dbReference type="EMBL" id="BBY91318.1"/>
    </source>
</evidence>
<accession>A0A9W4AZD2</accession>
<keyword evidence="4" id="KW-1185">Reference proteome</keyword>
<name>A0A9W4AZD2_9MYCO</name>
<comment type="subcellular location">
    <subcellularLocation>
        <location evidence="1">Virion</location>
    </subcellularLocation>
</comment>
<gene>
    <name evidence="3" type="ORF">MGALJ_09870</name>
</gene>
<dbReference type="InterPro" id="IPR054612">
    <property type="entry name" value="Phage_capsid-like_C"/>
</dbReference>
<dbReference type="Pfam" id="PF05065">
    <property type="entry name" value="Phage_capsid"/>
    <property type="match status" value="1"/>
</dbReference>
<feature type="domain" description="Phage capsid-like C-terminal" evidence="2">
    <location>
        <begin position="70"/>
        <end position="300"/>
    </location>
</feature>
<organism evidence="3 4">
    <name type="scientific">Mycobacterium gallinarum</name>
    <dbReference type="NCBI Taxonomy" id="39689"/>
    <lineage>
        <taxon>Bacteria</taxon>
        <taxon>Bacillati</taxon>
        <taxon>Actinomycetota</taxon>
        <taxon>Actinomycetes</taxon>
        <taxon>Mycobacteriales</taxon>
        <taxon>Mycobacteriaceae</taxon>
        <taxon>Mycobacterium</taxon>
    </lineage>
</organism>
<evidence type="ECO:0000313" key="4">
    <source>
        <dbReference type="Proteomes" id="UP000465785"/>
    </source>
</evidence>
<dbReference type="InterPro" id="IPR024455">
    <property type="entry name" value="Phage_capsid"/>
</dbReference>
<evidence type="ECO:0000256" key="1">
    <source>
        <dbReference type="ARBA" id="ARBA00004328"/>
    </source>
</evidence>
<protein>
    <recommendedName>
        <fullName evidence="2">Phage capsid-like C-terminal domain-containing protein</fullName>
    </recommendedName>
</protein>
<dbReference type="KEGG" id="mgau:MGALJ_09870"/>
<dbReference type="Proteomes" id="UP000465785">
    <property type="component" value="Chromosome"/>
</dbReference>
<dbReference type="AlphaFoldDB" id="A0A9W4AZD2"/>
<dbReference type="EMBL" id="AP022601">
    <property type="protein sequence ID" value="BBY91318.1"/>
    <property type="molecule type" value="Genomic_DNA"/>
</dbReference>
<evidence type="ECO:0000259" key="2">
    <source>
        <dbReference type="Pfam" id="PF05065"/>
    </source>
</evidence>
<proteinExistence type="predicted"/>
<sequence>MPTSVFESATYTKSAAVAHGRSYMQDLVRASLNIDFDGGARDRLMRHAKDVQTLPEYAEYRDLSRTDGQGGYAVPPAWLMTQYIELVRAGRAFANVVTNQPLPAGTDSINIPRVLTGTATGVQNGDNTNVVEQDLTDSFVNAPVRTVAGQQDLAIQLIEQSPIAFDEVVFRDLVADYAAQIDMQVLAGTGASGQVLGVRGTADIETVAVGALNTQGVYGAIADAVQRIHTKRFMPPTVIVMHPRRWAWFLALLDTTNRPLFLPASNHPQNAAGILTAVAAEQVVGNMHGLPVVTDPNIGTANGPGANEDLIYVLRASDLILWESGIRTRALPETLSGQLTVRLQVYGYLAFSAARYPGSVAEITGLTAPTF</sequence>
<dbReference type="NCBIfam" id="TIGR01554">
    <property type="entry name" value="major_cap_HK97"/>
    <property type="match status" value="1"/>
</dbReference>
<reference evidence="3 4" key="1">
    <citation type="journal article" date="2019" name="Emerg. Microbes Infect.">
        <title>Comprehensive subspecies identification of 175 nontuberculous mycobacteria species based on 7547 genomic profiles.</title>
        <authorList>
            <person name="Matsumoto Y."/>
            <person name="Kinjo T."/>
            <person name="Motooka D."/>
            <person name="Nabeya D."/>
            <person name="Jung N."/>
            <person name="Uechi K."/>
            <person name="Horii T."/>
            <person name="Iida T."/>
            <person name="Fujita J."/>
            <person name="Nakamura S."/>
        </authorList>
    </citation>
    <scope>NUCLEOTIDE SEQUENCE [LARGE SCALE GENOMIC DNA]</scope>
    <source>
        <strain evidence="3 4">JCM 6399</strain>
    </source>
</reference>
<dbReference type="Gene3D" id="3.30.2400.10">
    <property type="entry name" value="Major capsid protein gp5"/>
    <property type="match status" value="1"/>
</dbReference>
<dbReference type="SUPFAM" id="SSF56563">
    <property type="entry name" value="Major capsid protein gp5"/>
    <property type="match status" value="1"/>
</dbReference>